<dbReference type="Proteomes" id="UP001155587">
    <property type="component" value="Unassembled WGS sequence"/>
</dbReference>
<evidence type="ECO:0000313" key="1">
    <source>
        <dbReference type="EMBL" id="MCW8348962.1"/>
    </source>
</evidence>
<gene>
    <name evidence="1" type="ORF">MD535_23495</name>
</gene>
<keyword evidence="2" id="KW-1185">Reference proteome</keyword>
<accession>A0A9X3CSJ8</accession>
<dbReference type="RefSeq" id="WP_265677626.1">
    <property type="nucleotide sequence ID" value="NZ_JAKRRY010000053.1"/>
</dbReference>
<proteinExistence type="predicted"/>
<sequence>MFENIGNAQWTWCSIARERTGPKGFSEEHALMYKAETVCYPGWAPIG</sequence>
<reference evidence="1" key="1">
    <citation type="submission" date="2022-02" db="EMBL/GenBank/DDBJ databases">
        <title>Vibrio sp. nov, a new bacterium isolated from seawater.</title>
        <authorList>
            <person name="Yuan Y."/>
        </authorList>
    </citation>
    <scope>NUCLEOTIDE SEQUENCE</scope>
    <source>
        <strain evidence="1">ZSDZ65</strain>
    </source>
</reference>
<protein>
    <submittedName>
        <fullName evidence="1">Uncharacterized protein</fullName>
    </submittedName>
</protein>
<name>A0A9X3CSJ8_9VIBR</name>
<evidence type="ECO:0000313" key="2">
    <source>
        <dbReference type="Proteomes" id="UP001155587"/>
    </source>
</evidence>
<organism evidence="1 2">
    <name type="scientific">Vibrio qingdaonensis</name>
    <dbReference type="NCBI Taxonomy" id="2829491"/>
    <lineage>
        <taxon>Bacteria</taxon>
        <taxon>Pseudomonadati</taxon>
        <taxon>Pseudomonadota</taxon>
        <taxon>Gammaproteobacteria</taxon>
        <taxon>Vibrionales</taxon>
        <taxon>Vibrionaceae</taxon>
        <taxon>Vibrio</taxon>
    </lineage>
</organism>
<comment type="caution">
    <text evidence="1">The sequence shown here is derived from an EMBL/GenBank/DDBJ whole genome shotgun (WGS) entry which is preliminary data.</text>
</comment>
<dbReference type="AlphaFoldDB" id="A0A9X3CSJ8"/>
<dbReference type="EMBL" id="JAKRRY010000053">
    <property type="protein sequence ID" value="MCW8348962.1"/>
    <property type="molecule type" value="Genomic_DNA"/>
</dbReference>